<feature type="compositionally biased region" description="Polar residues" evidence="1">
    <location>
        <begin position="203"/>
        <end position="212"/>
    </location>
</feature>
<keyword evidence="3" id="KW-1185">Reference proteome</keyword>
<dbReference type="Proteomes" id="UP000566819">
    <property type="component" value="Unassembled WGS sequence"/>
</dbReference>
<feature type="region of interest" description="Disordered" evidence="1">
    <location>
        <begin position="57"/>
        <end position="101"/>
    </location>
</feature>
<feature type="compositionally biased region" description="Acidic residues" evidence="1">
    <location>
        <begin position="317"/>
        <end position="330"/>
    </location>
</feature>
<sequence length="703" mass="79185">MAPRKTVSQPLAASQELEAGEGEEMARLLNSASRKAKTDTANAAPTNMLASLKQKLTWLGGQPQTPSKDAQSGKQHHQFHNGREGSEGAVADSAAAASSPLISSSRLAVEIPSAKATAPHHILNPPITYTSPSKRKRPVPMPDIYDGPHSPIPSEAEEDSSSRPNKRRRKVKAKAPLVAPKTRDGQVLPVSTRELKNSELRTTDATTPTAQNLAIEDGPSTIFPKRGKGRPRKEKGFLPQSENNEEVAISSTPKSPNGINDIEGITEILMNPSPIKVRRHDAPRQISRSVEDHPPTPLIDSAGNMSNVFEGYSSEQDVSELSDEEQEDEGFATNPPNQLVDVKMLERQIEKAHTGVEALEDVSRSITASRLRHRPVQADQTEETENDEIPARTLLADLYFNIFPELLECIKLVVDVYGNDGFMDNYEVVELSKLVEVYYSLATVACHQPPRLQPKPKELLSLSKNASGKSHSATFQISGPTREIIPAIRILREKLRVEVRTRARAERDARELARAPERQERRKEEEEKREAERRRRVNQRHLEQHNALARQYADPVWGHIMQEKVADLEERAKLERRKKRHAARAKAMQGDDMDEGDNDPFDLNTDLDPFEDDDCERVSVFGKHNTRQKGSHPWSEEQKTMFINFMRVERGDDRYERLAKKMQCSMDEIFAYAKDLQEVMDAKHEVGKFNEACDDWTYDIWVK</sequence>
<feature type="region of interest" description="Disordered" evidence="1">
    <location>
        <begin position="313"/>
        <end position="336"/>
    </location>
</feature>
<proteinExistence type="predicted"/>
<reference evidence="2 3" key="1">
    <citation type="submission" date="2020-03" db="EMBL/GenBank/DDBJ databases">
        <title>Draft Genome Sequence of Cudoniella acicularis.</title>
        <authorList>
            <person name="Buettner E."/>
            <person name="Kellner H."/>
        </authorList>
    </citation>
    <scope>NUCLEOTIDE SEQUENCE [LARGE SCALE GENOMIC DNA]</scope>
    <source>
        <strain evidence="2 3">DSM 108380</strain>
    </source>
</reference>
<name>A0A8H4RI44_9HELO</name>
<dbReference type="EMBL" id="JAAMPI010000545">
    <property type="protein sequence ID" value="KAF4630482.1"/>
    <property type="molecule type" value="Genomic_DNA"/>
</dbReference>
<protein>
    <submittedName>
        <fullName evidence="2">Uncharacterized protein</fullName>
    </submittedName>
</protein>
<feature type="compositionally biased region" description="Polar residues" evidence="1">
    <location>
        <begin position="1"/>
        <end position="12"/>
    </location>
</feature>
<feature type="compositionally biased region" description="Polar residues" evidence="1">
    <location>
        <begin position="62"/>
        <end position="73"/>
    </location>
</feature>
<feature type="compositionally biased region" description="Basic residues" evidence="1">
    <location>
        <begin position="164"/>
        <end position="173"/>
    </location>
</feature>
<comment type="caution">
    <text evidence="2">The sequence shown here is derived from an EMBL/GenBank/DDBJ whole genome shotgun (WGS) entry which is preliminary data.</text>
</comment>
<feature type="compositionally biased region" description="Basic and acidic residues" evidence="1">
    <location>
        <begin position="506"/>
        <end position="533"/>
    </location>
</feature>
<dbReference type="AlphaFoldDB" id="A0A8H4RI44"/>
<feature type="region of interest" description="Disordered" evidence="1">
    <location>
        <begin position="506"/>
        <end position="542"/>
    </location>
</feature>
<evidence type="ECO:0000256" key="1">
    <source>
        <dbReference type="SAM" id="MobiDB-lite"/>
    </source>
</evidence>
<evidence type="ECO:0000313" key="3">
    <source>
        <dbReference type="Proteomes" id="UP000566819"/>
    </source>
</evidence>
<feature type="compositionally biased region" description="Basic and acidic residues" evidence="1">
    <location>
        <begin position="193"/>
        <end position="202"/>
    </location>
</feature>
<dbReference type="OrthoDB" id="3439676at2759"/>
<accession>A0A8H4RI44</accession>
<feature type="compositionally biased region" description="Low complexity" evidence="1">
    <location>
        <begin position="87"/>
        <end position="101"/>
    </location>
</feature>
<feature type="compositionally biased region" description="Polar residues" evidence="1">
    <location>
        <begin position="249"/>
        <end position="258"/>
    </location>
</feature>
<gene>
    <name evidence="2" type="ORF">G7Y89_g7659</name>
</gene>
<feature type="region of interest" description="Disordered" evidence="1">
    <location>
        <begin position="115"/>
        <end position="261"/>
    </location>
</feature>
<organism evidence="2 3">
    <name type="scientific">Cudoniella acicularis</name>
    <dbReference type="NCBI Taxonomy" id="354080"/>
    <lineage>
        <taxon>Eukaryota</taxon>
        <taxon>Fungi</taxon>
        <taxon>Dikarya</taxon>
        <taxon>Ascomycota</taxon>
        <taxon>Pezizomycotina</taxon>
        <taxon>Leotiomycetes</taxon>
        <taxon>Helotiales</taxon>
        <taxon>Tricladiaceae</taxon>
        <taxon>Cudoniella</taxon>
    </lineage>
</organism>
<feature type="region of interest" description="Disordered" evidence="1">
    <location>
        <begin position="1"/>
        <end position="24"/>
    </location>
</feature>
<evidence type="ECO:0000313" key="2">
    <source>
        <dbReference type="EMBL" id="KAF4630482.1"/>
    </source>
</evidence>